<evidence type="ECO:0000313" key="2">
    <source>
        <dbReference type="Proteomes" id="UP001600888"/>
    </source>
</evidence>
<protein>
    <recommendedName>
        <fullName evidence="3">Secreted protein</fullName>
    </recommendedName>
</protein>
<sequence>MSPALAVLSGIFRATQFCQHAMRSCSVGSPHTRDIHTTRHETTIQDTRSTRPQHADVTTHYKQRSKITTSCLSFISPPLSTFSRISTLHIFTVTGDLPVGCGHGLRKVFCLFFSLRLILGPNACADRSGRARSLHQIGFCI</sequence>
<proteinExistence type="predicted"/>
<gene>
    <name evidence="1" type="ORF">FJTKL_14569</name>
</gene>
<organism evidence="1 2">
    <name type="scientific">Diaporthe vaccinii</name>
    <dbReference type="NCBI Taxonomy" id="105482"/>
    <lineage>
        <taxon>Eukaryota</taxon>
        <taxon>Fungi</taxon>
        <taxon>Dikarya</taxon>
        <taxon>Ascomycota</taxon>
        <taxon>Pezizomycotina</taxon>
        <taxon>Sordariomycetes</taxon>
        <taxon>Sordariomycetidae</taxon>
        <taxon>Diaporthales</taxon>
        <taxon>Diaporthaceae</taxon>
        <taxon>Diaporthe</taxon>
        <taxon>Diaporthe eres species complex</taxon>
    </lineage>
</organism>
<dbReference type="Proteomes" id="UP001600888">
    <property type="component" value="Unassembled WGS sequence"/>
</dbReference>
<dbReference type="EMBL" id="JBAWTH010000088">
    <property type="protein sequence ID" value="KAL2278301.1"/>
    <property type="molecule type" value="Genomic_DNA"/>
</dbReference>
<evidence type="ECO:0000313" key="1">
    <source>
        <dbReference type="EMBL" id="KAL2278301.1"/>
    </source>
</evidence>
<comment type="caution">
    <text evidence="1">The sequence shown here is derived from an EMBL/GenBank/DDBJ whole genome shotgun (WGS) entry which is preliminary data.</text>
</comment>
<accession>A0ABR4E782</accession>
<evidence type="ECO:0008006" key="3">
    <source>
        <dbReference type="Google" id="ProtNLM"/>
    </source>
</evidence>
<reference evidence="1 2" key="1">
    <citation type="submission" date="2024-03" db="EMBL/GenBank/DDBJ databases">
        <title>A high-quality draft genome sequence of Diaporthe vaccinii, a causative agent of upright dieback and viscid rot disease in cranberry plants.</title>
        <authorList>
            <person name="Sarrasin M."/>
            <person name="Lang B.F."/>
            <person name="Burger G."/>
        </authorList>
    </citation>
    <scope>NUCLEOTIDE SEQUENCE [LARGE SCALE GENOMIC DNA]</scope>
    <source>
        <strain evidence="1 2">IS7</strain>
    </source>
</reference>
<name>A0ABR4E782_9PEZI</name>
<keyword evidence="2" id="KW-1185">Reference proteome</keyword>